<evidence type="ECO:0000256" key="10">
    <source>
        <dbReference type="ARBA" id="ARBA00050422"/>
    </source>
</evidence>
<dbReference type="PANTHER" id="PTHR48078:SF19">
    <property type="entry name" value="ACT DOMAIN-CONTAINING PROTEIN"/>
    <property type="match status" value="1"/>
</dbReference>
<evidence type="ECO:0000256" key="12">
    <source>
        <dbReference type="ARBA" id="ARBA00056426"/>
    </source>
</evidence>
<evidence type="ECO:0000256" key="5">
    <source>
        <dbReference type="ARBA" id="ARBA00023239"/>
    </source>
</evidence>
<evidence type="ECO:0000256" key="17">
    <source>
        <dbReference type="ARBA" id="ARBA00081060"/>
    </source>
</evidence>
<dbReference type="GO" id="GO:0003941">
    <property type="term" value="F:L-serine ammonia-lyase activity"/>
    <property type="evidence" value="ECO:0000318"/>
    <property type="project" value="GO_Central"/>
</dbReference>
<dbReference type="EC" id="4.3.1.17" evidence="3"/>
<evidence type="ECO:0000256" key="13">
    <source>
        <dbReference type="ARBA" id="ARBA00066349"/>
    </source>
</evidence>
<gene>
    <name evidence="20" type="ORF">NEMVEDRAFT_v1g93233</name>
</gene>
<evidence type="ECO:0000256" key="9">
    <source>
        <dbReference type="ARBA" id="ARBA00049406"/>
    </source>
</evidence>
<dbReference type="InParanoid" id="A7RTQ7"/>
<dbReference type="GO" id="GO:0070178">
    <property type="term" value="P:D-serine metabolic process"/>
    <property type="evidence" value="ECO:0007669"/>
    <property type="project" value="UniProtKB-ARBA"/>
</dbReference>
<dbReference type="HOGENOM" id="CLU_021152_4_2_1"/>
<evidence type="ECO:0000256" key="15">
    <source>
        <dbReference type="ARBA" id="ARBA00070760"/>
    </source>
</evidence>
<evidence type="ECO:0000256" key="6">
    <source>
        <dbReference type="ARBA" id="ARBA00031418"/>
    </source>
</evidence>
<dbReference type="OMA" id="CAAEFRI"/>
<organism evidence="20 21">
    <name type="scientific">Nematostella vectensis</name>
    <name type="common">Starlet sea anemone</name>
    <dbReference type="NCBI Taxonomy" id="45351"/>
    <lineage>
        <taxon>Eukaryota</taxon>
        <taxon>Metazoa</taxon>
        <taxon>Cnidaria</taxon>
        <taxon>Anthozoa</taxon>
        <taxon>Hexacorallia</taxon>
        <taxon>Actiniaria</taxon>
        <taxon>Edwardsiidae</taxon>
        <taxon>Nematostella</taxon>
    </lineage>
</organism>
<dbReference type="GO" id="GO:0008721">
    <property type="term" value="F:D-serine ammonia-lyase activity"/>
    <property type="evidence" value="ECO:0007669"/>
    <property type="project" value="UniProtKB-EC"/>
</dbReference>
<evidence type="ECO:0000256" key="1">
    <source>
        <dbReference type="ARBA" id="ARBA00001933"/>
    </source>
</evidence>
<dbReference type="OrthoDB" id="5980461at2759"/>
<feature type="domain" description="Tryptophan synthase beta chain-like PALP" evidence="19">
    <location>
        <begin position="24"/>
        <end position="303"/>
    </location>
</feature>
<name>A7RTQ7_NEMVE</name>
<dbReference type="GO" id="GO:0030170">
    <property type="term" value="F:pyridoxal phosphate binding"/>
    <property type="evidence" value="ECO:0007669"/>
    <property type="project" value="UniProtKB-ARBA"/>
</dbReference>
<dbReference type="InterPro" id="IPR050147">
    <property type="entry name" value="Ser/Thr_Dehydratase"/>
</dbReference>
<dbReference type="GO" id="GO:0030378">
    <property type="term" value="F:serine racemase activity"/>
    <property type="evidence" value="ECO:0007669"/>
    <property type="project" value="UniProtKB-EC"/>
</dbReference>
<dbReference type="EMBL" id="DS469538">
    <property type="protein sequence ID" value="EDO45131.1"/>
    <property type="molecule type" value="Genomic_DNA"/>
</dbReference>
<evidence type="ECO:0000256" key="18">
    <source>
        <dbReference type="ARBA" id="ARBA00081761"/>
    </source>
</evidence>
<evidence type="ECO:0000256" key="4">
    <source>
        <dbReference type="ARBA" id="ARBA00022898"/>
    </source>
</evidence>
<dbReference type="PhylomeDB" id="A7RTQ7"/>
<comment type="function">
    <text evidence="12">Catalyzes the synthesis of D-serine from L-serine. D-serine is a key coagonist with glutamate at NMDA receptors. Has dehydratase activity towards both L-serine and D-serine.</text>
</comment>
<keyword evidence="4" id="KW-0663">Pyridoxal phosphate</keyword>
<comment type="catalytic activity">
    <reaction evidence="10">
        <text>D-serine = pyruvate + NH4(+)</text>
        <dbReference type="Rhea" id="RHEA:13977"/>
        <dbReference type="ChEBI" id="CHEBI:15361"/>
        <dbReference type="ChEBI" id="CHEBI:28938"/>
        <dbReference type="ChEBI" id="CHEBI:35247"/>
        <dbReference type="EC" id="4.3.1.18"/>
    </reaction>
</comment>
<dbReference type="PANTHER" id="PTHR48078">
    <property type="entry name" value="THREONINE DEHYDRATASE, MITOCHONDRIAL-RELATED"/>
    <property type="match status" value="1"/>
</dbReference>
<dbReference type="KEGG" id="nve:5517103"/>
<evidence type="ECO:0000256" key="11">
    <source>
        <dbReference type="ARBA" id="ARBA00051769"/>
    </source>
</evidence>
<comment type="cofactor">
    <cofactor evidence="1">
        <name>pyridoxal 5'-phosphate</name>
        <dbReference type="ChEBI" id="CHEBI:597326"/>
    </cofactor>
</comment>
<comment type="similarity">
    <text evidence="2">Belongs to the serine/threonine dehydratase family.</text>
</comment>
<evidence type="ECO:0000256" key="3">
    <source>
        <dbReference type="ARBA" id="ARBA00012093"/>
    </source>
</evidence>
<dbReference type="FunFam" id="3.40.50.1100:FF:000007">
    <property type="entry name" value="L-threonine dehydratase catabolic TdcB"/>
    <property type="match status" value="1"/>
</dbReference>
<evidence type="ECO:0000256" key="14">
    <source>
        <dbReference type="ARBA" id="ARBA00066592"/>
    </source>
</evidence>
<dbReference type="GO" id="GO:0005524">
    <property type="term" value="F:ATP binding"/>
    <property type="evidence" value="ECO:0007669"/>
    <property type="project" value="UniProtKB-ARBA"/>
</dbReference>
<evidence type="ECO:0000256" key="8">
    <source>
        <dbReference type="ARBA" id="ARBA00042605"/>
    </source>
</evidence>
<dbReference type="CDD" id="cd01562">
    <property type="entry name" value="Thr-dehyd"/>
    <property type="match status" value="1"/>
</dbReference>
<evidence type="ECO:0000256" key="2">
    <source>
        <dbReference type="ARBA" id="ARBA00010869"/>
    </source>
</evidence>
<evidence type="ECO:0000313" key="21">
    <source>
        <dbReference type="Proteomes" id="UP000001593"/>
    </source>
</evidence>
<comment type="catalytic activity">
    <reaction evidence="11">
        <text>L-serine = D-serine</text>
        <dbReference type="Rhea" id="RHEA:10980"/>
        <dbReference type="ChEBI" id="CHEBI:33384"/>
        <dbReference type="ChEBI" id="CHEBI:35247"/>
        <dbReference type="EC" id="5.1.1.18"/>
    </reaction>
</comment>
<accession>A7RTQ7</accession>
<dbReference type="Proteomes" id="UP000001593">
    <property type="component" value="Unassembled WGS sequence"/>
</dbReference>
<dbReference type="STRING" id="45351.A7RTQ7"/>
<dbReference type="Pfam" id="PF00291">
    <property type="entry name" value="PALP"/>
    <property type="match status" value="1"/>
</dbReference>
<dbReference type="EC" id="4.3.1.18" evidence="13"/>
<dbReference type="SUPFAM" id="SSF53686">
    <property type="entry name" value="Tryptophan synthase beta subunit-like PLP-dependent enzymes"/>
    <property type="match status" value="1"/>
</dbReference>
<dbReference type="AlphaFoldDB" id="A7RTQ7"/>
<proteinExistence type="inferred from homology"/>
<evidence type="ECO:0000259" key="19">
    <source>
        <dbReference type="Pfam" id="PF00291"/>
    </source>
</evidence>
<dbReference type="FunFam" id="3.40.50.1100:FF:000041">
    <property type="entry name" value="Threonine ammonia-lyase, variant"/>
    <property type="match status" value="1"/>
</dbReference>
<dbReference type="InterPro" id="IPR001926">
    <property type="entry name" value="TrpB-like_PALP"/>
</dbReference>
<evidence type="ECO:0000256" key="16">
    <source>
        <dbReference type="ARBA" id="ARBA00076108"/>
    </source>
</evidence>
<dbReference type="GO" id="GO:0006565">
    <property type="term" value="P:L-serine catabolic process"/>
    <property type="evidence" value="ECO:0000318"/>
    <property type="project" value="GO_Central"/>
</dbReference>
<dbReference type="InterPro" id="IPR036052">
    <property type="entry name" value="TrpB-like_PALP_sf"/>
</dbReference>
<dbReference type="eggNOG" id="KOG1250">
    <property type="taxonomic scope" value="Eukaryota"/>
</dbReference>
<dbReference type="Gene3D" id="3.40.50.1100">
    <property type="match status" value="2"/>
</dbReference>
<keyword evidence="21" id="KW-1185">Reference proteome</keyword>
<comment type="catalytic activity">
    <reaction evidence="9">
        <text>L-serine = pyruvate + NH4(+)</text>
        <dbReference type="Rhea" id="RHEA:19169"/>
        <dbReference type="ChEBI" id="CHEBI:15361"/>
        <dbReference type="ChEBI" id="CHEBI:28938"/>
        <dbReference type="ChEBI" id="CHEBI:33384"/>
        <dbReference type="EC" id="4.3.1.17"/>
    </reaction>
</comment>
<sequence>MKGDSEKPIEVHFEDICAAEFRIRKGVKRTTCLKSNDISRMVGMEIFFKNEYLQHTGSFKERGALNTLLLLSKEQKRRGVIAASAGNHAQALAYHGNKLKIPVTVVMPENAPLVKQTMCREYGATIILKGHHLVESKEYALDLADQKGLAYINGYDHPHILSGQGTVGLEIIDQVYPLDAVIVPVGGGGLLAGIAIAVKTIYPHVKIIAAESERCASFKAAMEAGAPVKVEAHHSETLADGLCVPQVGSNAFANAKDLVNKVIVVSEDFIGLAILHLIELEKSVVEGAGATGLAAVLSGQLPELKGKR</sequence>
<reference evidence="20 21" key="1">
    <citation type="journal article" date="2007" name="Science">
        <title>Sea anemone genome reveals ancestral eumetazoan gene repertoire and genomic organization.</title>
        <authorList>
            <person name="Putnam N.H."/>
            <person name="Srivastava M."/>
            <person name="Hellsten U."/>
            <person name="Dirks B."/>
            <person name="Chapman J."/>
            <person name="Salamov A."/>
            <person name="Terry A."/>
            <person name="Shapiro H."/>
            <person name="Lindquist E."/>
            <person name="Kapitonov V.V."/>
            <person name="Jurka J."/>
            <person name="Genikhovich G."/>
            <person name="Grigoriev I.V."/>
            <person name="Lucas S.M."/>
            <person name="Steele R.E."/>
            <person name="Finnerty J.R."/>
            <person name="Technau U."/>
            <person name="Martindale M.Q."/>
            <person name="Rokhsar D.S."/>
        </authorList>
    </citation>
    <scope>NUCLEOTIDE SEQUENCE [LARGE SCALE GENOMIC DNA]</scope>
    <source>
        <strain evidence="21">CH2 X CH6</strain>
    </source>
</reference>
<evidence type="ECO:0000313" key="20">
    <source>
        <dbReference type="EMBL" id="EDO45131.1"/>
    </source>
</evidence>
<dbReference type="EC" id="5.1.1.18" evidence="14"/>
<protein>
    <recommendedName>
        <fullName evidence="15">Serine racemase</fullName>
        <ecNumber evidence="3">4.3.1.17</ecNumber>
        <ecNumber evidence="13">4.3.1.18</ecNumber>
        <ecNumber evidence="14">5.1.1.18</ecNumber>
    </recommendedName>
    <alternativeName>
        <fullName evidence="16">D-serine ammonia-lyase</fullName>
    </alternativeName>
    <alternativeName>
        <fullName evidence="18">D-serine dehydratase</fullName>
    </alternativeName>
    <alternativeName>
        <fullName evidence="17">L-serine ammonia-lyase</fullName>
    </alternativeName>
    <alternativeName>
        <fullName evidence="7">L-serine deaminase</fullName>
    </alternativeName>
    <alternativeName>
        <fullName evidence="6">L-serine dehydratase</fullName>
    </alternativeName>
    <alternativeName>
        <fullName evidence="8">L-threonine dehydratase</fullName>
    </alternativeName>
</protein>
<evidence type="ECO:0000256" key="7">
    <source>
        <dbReference type="ARBA" id="ARBA00041766"/>
    </source>
</evidence>
<keyword evidence="5" id="KW-0456">Lyase</keyword>